<dbReference type="AlphaFoldDB" id="F4PUV5"/>
<dbReference type="InterPro" id="IPR035927">
    <property type="entry name" value="DUSP-like_sf"/>
</dbReference>
<dbReference type="SUPFAM" id="SSF143791">
    <property type="entry name" value="DUSP-like"/>
    <property type="match status" value="1"/>
</dbReference>
<feature type="region of interest" description="Disordered" evidence="1">
    <location>
        <begin position="521"/>
        <end position="551"/>
    </location>
</feature>
<evidence type="ECO:0000259" key="2">
    <source>
        <dbReference type="PROSITE" id="PS50097"/>
    </source>
</evidence>
<dbReference type="STRING" id="1054147.F4PUV5"/>
<feature type="domain" description="BTB" evidence="2">
    <location>
        <begin position="691"/>
        <end position="759"/>
    </location>
</feature>
<dbReference type="KEGG" id="dfa:DFA_01803"/>
<feature type="compositionally biased region" description="Low complexity" evidence="1">
    <location>
        <begin position="527"/>
        <end position="546"/>
    </location>
</feature>
<dbReference type="PROSITE" id="PS50097">
    <property type="entry name" value="BTB"/>
    <property type="match status" value="1"/>
</dbReference>
<reference evidence="4" key="1">
    <citation type="journal article" date="2011" name="Genome Res.">
        <title>Phylogeny-wide analysis of social amoeba genomes highlights ancient origins for complex intercellular communication.</title>
        <authorList>
            <person name="Heidel A.J."/>
            <person name="Lawal H.M."/>
            <person name="Felder M."/>
            <person name="Schilde C."/>
            <person name="Helps N.R."/>
            <person name="Tunggal B."/>
            <person name="Rivero F."/>
            <person name="John U."/>
            <person name="Schleicher M."/>
            <person name="Eichinger L."/>
            <person name="Platzer M."/>
            <person name="Noegel A.A."/>
            <person name="Schaap P."/>
            <person name="Gloeckner G."/>
        </authorList>
    </citation>
    <scope>NUCLEOTIDE SEQUENCE [LARGE SCALE GENOMIC DNA]</scope>
    <source>
        <strain evidence="4">SH3</strain>
    </source>
</reference>
<dbReference type="Gene3D" id="3.10.20.90">
    <property type="entry name" value="Phosphatidylinositol 3-kinase Catalytic Subunit, Chain A, domain 1"/>
    <property type="match status" value="1"/>
</dbReference>
<dbReference type="OrthoDB" id="10249567at2759"/>
<dbReference type="SMART" id="SM00225">
    <property type="entry name" value="BTB"/>
    <property type="match status" value="1"/>
</dbReference>
<evidence type="ECO:0000313" key="4">
    <source>
        <dbReference type="Proteomes" id="UP000007797"/>
    </source>
</evidence>
<evidence type="ECO:0000256" key="1">
    <source>
        <dbReference type="SAM" id="MobiDB-lite"/>
    </source>
</evidence>
<accession>F4PUV5</accession>
<dbReference type="CDD" id="cd01763">
    <property type="entry name" value="Ubl_SUMO_like"/>
    <property type="match status" value="1"/>
</dbReference>
<dbReference type="Pfam" id="PF00651">
    <property type="entry name" value="BTB"/>
    <property type="match status" value="1"/>
</dbReference>
<keyword evidence="4" id="KW-1185">Reference proteome</keyword>
<dbReference type="Proteomes" id="UP000007797">
    <property type="component" value="Unassembled WGS sequence"/>
</dbReference>
<dbReference type="PANTHER" id="PTHR24413">
    <property type="entry name" value="SPECKLE-TYPE POZ PROTEIN"/>
    <property type="match status" value="1"/>
</dbReference>
<dbReference type="Gene3D" id="3.30.2230.10">
    <property type="entry name" value="DUSP-like"/>
    <property type="match status" value="1"/>
</dbReference>
<organism evidence="3 4">
    <name type="scientific">Cavenderia fasciculata</name>
    <name type="common">Slime mold</name>
    <name type="synonym">Dictyostelium fasciculatum</name>
    <dbReference type="NCBI Taxonomy" id="261658"/>
    <lineage>
        <taxon>Eukaryota</taxon>
        <taxon>Amoebozoa</taxon>
        <taxon>Evosea</taxon>
        <taxon>Eumycetozoa</taxon>
        <taxon>Dictyostelia</taxon>
        <taxon>Acytosteliales</taxon>
        <taxon>Cavenderiaceae</taxon>
        <taxon>Cavenderia</taxon>
    </lineage>
</organism>
<evidence type="ECO:0000313" key="3">
    <source>
        <dbReference type="EMBL" id="EGG21917.1"/>
    </source>
</evidence>
<dbReference type="Gene3D" id="1.25.40.420">
    <property type="match status" value="1"/>
</dbReference>
<dbReference type="InterPro" id="IPR000210">
    <property type="entry name" value="BTB/POZ_dom"/>
</dbReference>
<protein>
    <recommendedName>
        <fullName evidence="2">BTB domain-containing protein</fullName>
    </recommendedName>
</protein>
<dbReference type="Gene3D" id="3.30.710.10">
    <property type="entry name" value="Potassium Channel Kv1.1, Chain A"/>
    <property type="match status" value="1"/>
</dbReference>
<gene>
    <name evidence="3" type="ORF">DFA_01803</name>
</gene>
<dbReference type="RefSeq" id="XP_004359768.1">
    <property type="nucleotide sequence ID" value="XM_004359711.1"/>
</dbReference>
<name>F4PUV5_CACFS</name>
<proteinExistence type="predicted"/>
<dbReference type="InterPro" id="IPR011333">
    <property type="entry name" value="SKP1/BTB/POZ_sf"/>
</dbReference>
<dbReference type="GeneID" id="14874069"/>
<sequence length="872" mass="100351">MFWTTASTVADRRARTATATTPRPFRVRNALTQLNTYIEQAPGDRGGLRYCPFYTNAKRTDEAGTFMCLALVGEYDKWIPATIDSHLSISNQEFFLHLIAADADTKQRKWLDYFDPISSMSKSTIDAIAEKKYFHTMRNMTQLLDLLVVVQKYSQKDDKTDVFGGIMDFNYLNLAKQPLDLWKGRWKVTRQIIEYLRQNNITINDLKLTVDRLPIFWNEKFMEFYKFPDDRWEEAITYNLYQYIEIYYNKDSTLSLADIPSPINSIEMLQAVRSAFLKSPHNEQRSIDMQLFDTLLQSNPHNTNVLIQQLHNLGDLIENQIIIYFCRMETNIQEEVVLKLDDNSFKKELIKKIDLDEKKCFLCGLQLEKGHALDHYFNCFKRASNLLEPTKPKKPFSMMTNTEIFEKNFQVLQTIRNHPLIEGETWYVVEDGWFKSFRDFGMCNCKPESAPKMIDNSSLVHKDNPSMLLQTSKESINFEVIPEIRYFLLYYYNSSMYMQSSIGHLSPQQIEFINMLNASSNGGGGNSSSNNTSHSSTTTTTTTTNNVALPANPMTTSSGSIIFGSPPQSQVQQQLQQQQLDDITISICPIGIKAYGVLPPFLMRKHTLFKRLFVHVSNRFCIDESELIFFFQDKLNPEQCPSDIGLATGDIIVVRRVSHRPLKSSTDPTKSSLTSSFIEDIKALYNSEEFSDITFALDDGSTLPAHKNILSARCEKFKAMFSNQMKESREAELKVTEYKAIIFKKMIEYLYTDKIEKDKEENLDIDTIMQLIVIADDYLLDSLKTQCETKLIVEINLSNVGSFLSHSDIYNCKVLKKHTLSFILSSIKKLVGTKEFEKDLLSSSTSLLYEIIKEMAPTFDLGRKKKEYSEIG</sequence>
<dbReference type="SUPFAM" id="SSF54695">
    <property type="entry name" value="POZ domain"/>
    <property type="match status" value="1"/>
</dbReference>
<dbReference type="EMBL" id="GL883010">
    <property type="protein sequence ID" value="EGG21917.1"/>
    <property type="molecule type" value="Genomic_DNA"/>
</dbReference>